<dbReference type="PATRIC" id="fig|659018.3.peg.1333"/>
<keyword evidence="2" id="KW-0472">Membrane</keyword>
<organism evidence="3 4">
    <name type="scientific">Stenotrophomonas daejeonensis</name>
    <dbReference type="NCBI Taxonomy" id="659018"/>
    <lineage>
        <taxon>Bacteria</taxon>
        <taxon>Pseudomonadati</taxon>
        <taxon>Pseudomonadota</taxon>
        <taxon>Gammaproteobacteria</taxon>
        <taxon>Lysobacterales</taxon>
        <taxon>Lysobacteraceae</taxon>
        <taxon>Stenotrophomonas</taxon>
    </lineage>
</organism>
<evidence type="ECO:0008006" key="5">
    <source>
        <dbReference type="Google" id="ProtNLM"/>
    </source>
</evidence>
<comment type="caution">
    <text evidence="3">The sequence shown here is derived from an EMBL/GenBank/DDBJ whole genome shotgun (WGS) entry which is preliminary data.</text>
</comment>
<evidence type="ECO:0000256" key="1">
    <source>
        <dbReference type="SAM" id="MobiDB-lite"/>
    </source>
</evidence>
<proteinExistence type="predicted"/>
<feature type="compositionally biased region" description="Polar residues" evidence="1">
    <location>
        <begin position="219"/>
        <end position="231"/>
    </location>
</feature>
<gene>
    <name evidence="3" type="ORF">ABB34_07025</name>
</gene>
<name>A0A0R0DVA7_9GAMM</name>
<dbReference type="RefSeq" id="WP_057640532.1">
    <property type="nucleotide sequence ID" value="NZ_LDJP01000037.1"/>
</dbReference>
<feature type="compositionally biased region" description="Basic and acidic residues" evidence="1">
    <location>
        <begin position="334"/>
        <end position="348"/>
    </location>
</feature>
<sequence>MPVPSVAELIDLLAARGRAVRLHDRRTGMPYSWSGWLRGWASRVKSAFVPAEMIGVVAGRTLPPERRPPARAFWQVMLLLLWHGGESPPRDQRGLRWFAAFFSVALHLVFAILLVWVALVRSNVPDERADEGERVQVEYIGRGTVQEEGGGAPAAPAGAQAPAVARGDRPAGGRPAPVQPEAVPLAEPAVPVEQAVAARAQPAETTPVPVDAPAPAPASEQSLQATETPRPTTDFVVPPPSLVAPVLHAPEPRVRERSIETVVERPQPVQAVRAPVIASPRVEAPQVQVRERQIEVVPQQQVALAPLAPRDAQVRLRTPEPGVRERQIEVATSREVEMAPVRPRETEVRLQGPDVAVRERQVPGVQEAPAVASSTAGEEAAATAEQGLAAAATPAAGAAESSAAPAPAPAARPGTSPGAGPRPQDRSGGWATPDRSDDWGASQRQAAGNAGGQADKGLFNADGSVRLADDGEGRGQDATRGAPGGDSDSWSRERIAQAGTWLKRPPYDYTPTSFDKYWVPNESLLAEWVRKGIKNIEIPIPGTKTKISCVVSMLQFGGGCGLTNPDMQEQPASARPPPDIPFKKELQEDNGSR</sequence>
<feature type="compositionally biased region" description="Low complexity" evidence="1">
    <location>
        <begin position="153"/>
        <end position="165"/>
    </location>
</feature>
<feature type="compositionally biased region" description="Low complexity" evidence="1">
    <location>
        <begin position="199"/>
        <end position="209"/>
    </location>
</feature>
<feature type="compositionally biased region" description="Low complexity" evidence="1">
    <location>
        <begin position="370"/>
        <end position="421"/>
    </location>
</feature>
<keyword evidence="2" id="KW-0812">Transmembrane</keyword>
<feature type="region of interest" description="Disordered" evidence="1">
    <location>
        <begin position="146"/>
        <end position="180"/>
    </location>
</feature>
<protein>
    <recommendedName>
        <fullName evidence="5">Transmembrane repetitive protein</fullName>
    </recommendedName>
</protein>
<dbReference type="STRING" id="659018.ABB34_07025"/>
<keyword evidence="2" id="KW-1133">Transmembrane helix</keyword>
<reference evidence="3 4" key="1">
    <citation type="submission" date="2015-05" db="EMBL/GenBank/DDBJ databases">
        <title>Genome sequencing and analysis of members of genus Stenotrophomonas.</title>
        <authorList>
            <person name="Patil P.P."/>
            <person name="Midha S."/>
            <person name="Patil P.B."/>
        </authorList>
    </citation>
    <scope>NUCLEOTIDE SEQUENCE [LARGE SCALE GENOMIC DNA]</scope>
    <source>
        <strain evidence="3 4">JCM 16244</strain>
    </source>
</reference>
<feature type="compositionally biased region" description="Basic and acidic residues" evidence="1">
    <location>
        <begin position="581"/>
        <end position="593"/>
    </location>
</feature>
<dbReference type="AlphaFoldDB" id="A0A0R0DVA7"/>
<feature type="compositionally biased region" description="Low complexity" evidence="1">
    <location>
        <begin position="440"/>
        <end position="457"/>
    </location>
</feature>
<evidence type="ECO:0000256" key="2">
    <source>
        <dbReference type="SAM" id="Phobius"/>
    </source>
</evidence>
<feature type="transmembrane region" description="Helical" evidence="2">
    <location>
        <begin position="97"/>
        <end position="119"/>
    </location>
</feature>
<feature type="region of interest" description="Disordered" evidence="1">
    <location>
        <begin position="199"/>
        <end position="234"/>
    </location>
</feature>
<accession>A0A0R0DVA7</accession>
<keyword evidence="4" id="KW-1185">Reference proteome</keyword>
<feature type="region of interest" description="Disordered" evidence="1">
    <location>
        <begin position="334"/>
        <end position="491"/>
    </location>
</feature>
<feature type="compositionally biased region" description="Basic and acidic residues" evidence="1">
    <location>
        <begin position="467"/>
        <end position="477"/>
    </location>
</feature>
<evidence type="ECO:0000313" key="3">
    <source>
        <dbReference type="EMBL" id="KRG86093.1"/>
    </source>
</evidence>
<evidence type="ECO:0000313" key="4">
    <source>
        <dbReference type="Proteomes" id="UP000050940"/>
    </source>
</evidence>
<dbReference type="Proteomes" id="UP000050940">
    <property type="component" value="Unassembled WGS sequence"/>
</dbReference>
<dbReference type="OrthoDB" id="6008404at2"/>
<dbReference type="EMBL" id="LDJP01000037">
    <property type="protein sequence ID" value="KRG86093.1"/>
    <property type="molecule type" value="Genomic_DNA"/>
</dbReference>
<feature type="region of interest" description="Disordered" evidence="1">
    <location>
        <begin position="562"/>
        <end position="593"/>
    </location>
</feature>